<dbReference type="Proteomes" id="UP000033876">
    <property type="component" value="Unassembled WGS sequence"/>
</dbReference>
<reference evidence="3 4" key="1">
    <citation type="journal article" date="2015" name="Nature">
        <title>rRNA introns, odd ribosomes, and small enigmatic genomes across a large radiation of phyla.</title>
        <authorList>
            <person name="Brown C.T."/>
            <person name="Hug L.A."/>
            <person name="Thomas B.C."/>
            <person name="Sharon I."/>
            <person name="Castelle C.J."/>
            <person name="Singh A."/>
            <person name="Wilkins M.J."/>
            <person name="Williams K.H."/>
            <person name="Banfield J.F."/>
        </authorList>
    </citation>
    <scope>NUCLEOTIDE SEQUENCE [LARGE SCALE GENOMIC DNA]</scope>
</reference>
<keyword evidence="1" id="KW-0812">Transmembrane</keyword>
<dbReference type="PANTHER" id="PTHR35788">
    <property type="entry name" value="EXPORTED PROTEIN-RELATED"/>
    <property type="match status" value="1"/>
</dbReference>
<feature type="transmembrane region" description="Helical" evidence="1">
    <location>
        <begin position="47"/>
        <end position="67"/>
    </location>
</feature>
<organism evidence="3 4">
    <name type="scientific">Candidatus Nomurabacteria bacterium GW2011_GWB1_37_5</name>
    <dbReference type="NCBI Taxonomy" id="1618742"/>
    <lineage>
        <taxon>Bacteria</taxon>
        <taxon>Candidatus Nomuraibacteriota</taxon>
    </lineage>
</organism>
<dbReference type="InterPro" id="IPR022029">
    <property type="entry name" value="YoaR-like_PG-bd"/>
</dbReference>
<dbReference type="InterPro" id="IPR007391">
    <property type="entry name" value="Vancomycin_resist_VanW"/>
</dbReference>
<evidence type="ECO:0000259" key="2">
    <source>
        <dbReference type="Pfam" id="PF12229"/>
    </source>
</evidence>
<comment type="caution">
    <text evidence="3">The sequence shown here is derived from an EMBL/GenBank/DDBJ whole genome shotgun (WGS) entry which is preliminary data.</text>
</comment>
<gene>
    <name evidence="3" type="ORF">US50_C0001G0030</name>
</gene>
<dbReference type="Pfam" id="PF04294">
    <property type="entry name" value="VanW"/>
    <property type="match status" value="1"/>
</dbReference>
<name>A0A0G0GYG3_9BACT</name>
<dbReference type="PATRIC" id="fig|1618742.3.peg.31"/>
<dbReference type="PANTHER" id="PTHR35788:SF1">
    <property type="entry name" value="EXPORTED PROTEIN"/>
    <property type="match status" value="1"/>
</dbReference>
<protein>
    <submittedName>
        <fullName evidence="3">VanW family protein</fullName>
    </submittedName>
</protein>
<dbReference type="Gene3D" id="3.10.20.800">
    <property type="match status" value="1"/>
</dbReference>
<dbReference type="AlphaFoldDB" id="A0A0G0GYG3"/>
<keyword evidence="1" id="KW-0472">Membrane</keyword>
<dbReference type="InterPro" id="IPR052913">
    <property type="entry name" value="Glycopeptide_resist_protein"/>
</dbReference>
<evidence type="ECO:0000313" key="4">
    <source>
        <dbReference type="Proteomes" id="UP000033876"/>
    </source>
</evidence>
<evidence type="ECO:0000313" key="3">
    <source>
        <dbReference type="EMBL" id="KKQ36028.1"/>
    </source>
</evidence>
<dbReference type="SUPFAM" id="SSF143985">
    <property type="entry name" value="L,D-transpeptidase pre-catalytic domain-like"/>
    <property type="match status" value="1"/>
</dbReference>
<feature type="domain" description="YoaR-like putative peptidoglycan binding" evidence="2">
    <location>
        <begin position="145"/>
        <end position="247"/>
    </location>
</feature>
<accession>A0A0G0GYG3</accession>
<evidence type="ECO:0000256" key="1">
    <source>
        <dbReference type="SAM" id="Phobius"/>
    </source>
</evidence>
<dbReference type="Pfam" id="PF12229">
    <property type="entry name" value="PG_binding_4"/>
    <property type="match status" value="2"/>
</dbReference>
<dbReference type="InterPro" id="IPR038054">
    <property type="entry name" value="LD_TPept-like_central_sf"/>
</dbReference>
<dbReference type="EMBL" id="LBTF01000001">
    <property type="protein sequence ID" value="KKQ36028.1"/>
    <property type="molecule type" value="Genomic_DNA"/>
</dbReference>
<feature type="domain" description="YoaR-like putative peptidoglycan binding" evidence="2">
    <location>
        <begin position="308"/>
        <end position="372"/>
    </location>
</feature>
<keyword evidence="1" id="KW-1133">Transmembrane helix</keyword>
<sequence length="666" mass="75233">MAILFIKSYNTNMSKKHHPHNQFDKYSGHKEKPNKPVPPFATFKFKAIGLLIFLLLALFGISILGFFEIKYSDRFYPGIFVNNESVGGKTYTEVLNYFREKAEELQKNGLDINFESSKGIRKVNIPMFATGLTSDNSVEYFSLGNWENDLRNAYSWGHQANFFRSLKEKFALIFAQKNFNFSANIQKEAVNSLLENELYNFFKLSIPARFSSDKNKISILKEKAGENIDKEEVINIIKNKLNQFDSTPITFKARADMPKVAETDLEPFLYFAENLAKKINLVFQYQGRKWTIKGPKLISWLTIKKEGGIGIDGAILEEYLTNTIARFINNPPQNSRFKMQDGKLIEIVPGKSGNAVDIDKTVQKIEKIIPEIEKTFARNGNFLSAAALNAVNSEANFNPKNGTIYLPLEIIKVEPKVTKETVDKYKINDLVREARTSFEGSSADREHNIKIGAAAINGILIAPGAEFSTVSSIGRVTEKEGYVKELVIKENRTIKELGGGLCQIATTLFRLALNAGLNITERQNHRFTVQYYDPPGLDATIYGPHPDLRFVNDTGNYLLLQTRVENKQVIMELYGQKDGRSVEISEATLYNKIPAPETMYIQSEEIPVGETKCFEAPHDGITTDVLYTVSYSDGTINSINFRSIYQPWQKKCLVGAILPNPLQNSQ</sequence>
<proteinExistence type="predicted"/>